<protein>
    <submittedName>
        <fullName evidence="2">Integrase</fullName>
    </submittedName>
</protein>
<dbReference type="InterPro" id="IPR036397">
    <property type="entry name" value="RNaseH_sf"/>
</dbReference>
<dbReference type="InterPro" id="IPR012337">
    <property type="entry name" value="RNaseH-like_sf"/>
</dbReference>
<dbReference type="PANTHER" id="PTHR46889">
    <property type="entry name" value="TRANSPOSASE INSF FOR INSERTION SEQUENCE IS3B-RELATED"/>
    <property type="match status" value="1"/>
</dbReference>
<accession>A0A853KV63</accession>
<dbReference type="GO" id="GO:0015074">
    <property type="term" value="P:DNA integration"/>
    <property type="evidence" value="ECO:0007669"/>
    <property type="project" value="InterPro"/>
</dbReference>
<name>A0A853KV63_9PROT</name>
<evidence type="ECO:0000313" key="3">
    <source>
        <dbReference type="Proteomes" id="UP000094009"/>
    </source>
</evidence>
<dbReference type="EMBL" id="JPVZ01000027">
    <property type="protein sequence ID" value="OAZ07633.1"/>
    <property type="molecule type" value="Genomic_DNA"/>
</dbReference>
<dbReference type="AlphaFoldDB" id="A0A853KV63"/>
<dbReference type="InterPro" id="IPR001584">
    <property type="entry name" value="Integrase_cat-core"/>
</dbReference>
<dbReference type="SUPFAM" id="SSF53098">
    <property type="entry name" value="Ribonuclease H-like"/>
    <property type="match status" value="1"/>
</dbReference>
<dbReference type="Gene3D" id="3.30.420.10">
    <property type="entry name" value="Ribonuclease H-like superfamily/Ribonuclease H"/>
    <property type="match status" value="1"/>
</dbReference>
<sequence length="166" mass="19108">RPEEIFVSDITYVESDQGIHYLSLVTDAFSRKIMGHVLSREMKASDVVGALKQAVRNRLTTHPLIHHSDRGLQYCSGCYQSVLRKHRITPSMTDGYDCYQNALAERINGILKQEFLFHRCKTFEDLRQLVKEAIQTYNTMRPHFALAMQTPEQVHQKASGRYPLAP</sequence>
<dbReference type="RefSeq" id="WP_064782573.1">
    <property type="nucleotide sequence ID" value="NZ_JPVZ01000027.1"/>
</dbReference>
<dbReference type="Proteomes" id="UP000094009">
    <property type="component" value="Unassembled WGS sequence"/>
</dbReference>
<dbReference type="Pfam" id="PF00665">
    <property type="entry name" value="rve"/>
    <property type="match status" value="1"/>
</dbReference>
<feature type="domain" description="Integrase catalytic" evidence="1">
    <location>
        <begin position="1"/>
        <end position="159"/>
    </location>
</feature>
<comment type="caution">
    <text evidence="2">The sequence shown here is derived from an EMBL/GenBank/DDBJ whole genome shotgun (WGS) entry which is preliminary data.</text>
</comment>
<evidence type="ECO:0000313" key="2">
    <source>
        <dbReference type="EMBL" id="OAZ07633.1"/>
    </source>
</evidence>
<dbReference type="InterPro" id="IPR048020">
    <property type="entry name" value="Transpos_IS3"/>
</dbReference>
<dbReference type="NCBIfam" id="NF033516">
    <property type="entry name" value="transpos_IS3"/>
    <property type="match status" value="1"/>
</dbReference>
<dbReference type="InterPro" id="IPR050900">
    <property type="entry name" value="Transposase_IS3/IS150/IS904"/>
</dbReference>
<reference evidence="2 3" key="1">
    <citation type="submission" date="2014-07" db="EMBL/GenBank/DDBJ databases">
        <title>Draft genome sequence of Thalassospira tepidiphila 1-1B.</title>
        <authorList>
            <person name="Lai Q."/>
            <person name="Shao Z."/>
        </authorList>
    </citation>
    <scope>NUCLEOTIDE SEQUENCE [LARGE SCALE GENOMIC DNA]</scope>
    <source>
        <strain evidence="2 3">MCCC 1A03514</strain>
    </source>
</reference>
<dbReference type="PROSITE" id="PS50994">
    <property type="entry name" value="INTEGRASE"/>
    <property type="match status" value="1"/>
</dbReference>
<dbReference type="GO" id="GO:0003676">
    <property type="term" value="F:nucleic acid binding"/>
    <property type="evidence" value="ECO:0007669"/>
    <property type="project" value="InterPro"/>
</dbReference>
<proteinExistence type="predicted"/>
<dbReference type="PANTHER" id="PTHR46889:SF5">
    <property type="entry name" value="INTEGRASE PROTEIN"/>
    <property type="match status" value="1"/>
</dbReference>
<feature type="non-terminal residue" evidence="2">
    <location>
        <position position="1"/>
    </location>
</feature>
<gene>
    <name evidence="2" type="ORF">TH4_21125</name>
</gene>
<evidence type="ECO:0000259" key="1">
    <source>
        <dbReference type="PROSITE" id="PS50994"/>
    </source>
</evidence>
<organism evidence="2 3">
    <name type="scientific">Thalassospira tepidiphila MCCC 1A03514</name>
    <dbReference type="NCBI Taxonomy" id="1177930"/>
    <lineage>
        <taxon>Bacteria</taxon>
        <taxon>Pseudomonadati</taxon>
        <taxon>Pseudomonadota</taxon>
        <taxon>Alphaproteobacteria</taxon>
        <taxon>Rhodospirillales</taxon>
        <taxon>Thalassospiraceae</taxon>
        <taxon>Thalassospira</taxon>
    </lineage>
</organism>